<evidence type="ECO:0000259" key="1">
    <source>
        <dbReference type="Pfam" id="PF12728"/>
    </source>
</evidence>
<keyword evidence="4" id="KW-1185">Reference proteome</keyword>
<dbReference type="InterPro" id="IPR041657">
    <property type="entry name" value="HTH_17"/>
</dbReference>
<feature type="domain" description="Helix-turn-helix" evidence="1">
    <location>
        <begin position="4"/>
        <end position="54"/>
    </location>
</feature>
<dbReference type="Pfam" id="PF14090">
    <property type="entry name" value="HTH_39"/>
    <property type="match status" value="1"/>
</dbReference>
<dbReference type="InterPro" id="IPR055245">
    <property type="entry name" value="HTH_proteobacteria"/>
</dbReference>
<evidence type="ECO:0000313" key="3">
    <source>
        <dbReference type="EMBL" id="PZW16172.1"/>
    </source>
</evidence>
<comment type="caution">
    <text evidence="3">The sequence shown here is derived from an EMBL/GenBank/DDBJ whole genome shotgun (WGS) entry which is preliminary data.</text>
</comment>
<organism evidence="3 4">
    <name type="scientific">Thermosporothrix hazakensis</name>
    <dbReference type="NCBI Taxonomy" id="644383"/>
    <lineage>
        <taxon>Bacteria</taxon>
        <taxon>Bacillati</taxon>
        <taxon>Chloroflexota</taxon>
        <taxon>Ktedonobacteria</taxon>
        <taxon>Ktedonobacterales</taxon>
        <taxon>Thermosporotrichaceae</taxon>
        <taxon>Thermosporothrix</taxon>
    </lineage>
</organism>
<proteinExistence type="predicted"/>
<sequence length="257" mass="29282">MNEYYTASQAMAKLGLSKAMFHRRVNQGLIPKMTPPGKKQSLYPKRDIDALARAMSLVFEQNDRIVFSKSTPADQEEEIRIGTRCFGAEFITPLLDRIGFQQKNEFTFWSLKVDGHVVGYVSMFRFPPTFLDDLLTGKRIEREITLREVQRFTRLDPFDIYIDVLAIDPTLPLHLRRLYGGIIVSRLAAMILDLRANGYLIQTAYTVSATKEGDTLVRKIGFRLMKGKSIAPGRLAYEFPLNEEGIKRLQELSGRGA</sequence>
<reference evidence="3 4" key="1">
    <citation type="submission" date="2018-06" db="EMBL/GenBank/DDBJ databases">
        <title>Genomic Encyclopedia of Archaeal and Bacterial Type Strains, Phase II (KMG-II): from individual species to whole genera.</title>
        <authorList>
            <person name="Goeker M."/>
        </authorList>
    </citation>
    <scope>NUCLEOTIDE SEQUENCE [LARGE SCALE GENOMIC DNA]</scope>
    <source>
        <strain evidence="3 4">ATCC BAA-1881</strain>
    </source>
</reference>
<evidence type="ECO:0000259" key="2">
    <source>
        <dbReference type="Pfam" id="PF14090"/>
    </source>
</evidence>
<dbReference type="Proteomes" id="UP000248806">
    <property type="component" value="Unassembled WGS sequence"/>
</dbReference>
<protein>
    <submittedName>
        <fullName evidence="3">Uncharacterized protein</fullName>
    </submittedName>
</protein>
<dbReference type="EMBL" id="QKUF01000079">
    <property type="protein sequence ID" value="PZW16172.1"/>
    <property type="molecule type" value="Genomic_DNA"/>
</dbReference>
<evidence type="ECO:0000313" key="4">
    <source>
        <dbReference type="Proteomes" id="UP000248806"/>
    </source>
</evidence>
<dbReference type="OrthoDB" id="146394at2"/>
<feature type="domain" description="Winged helix-turn-helix" evidence="2">
    <location>
        <begin position="184"/>
        <end position="216"/>
    </location>
</feature>
<gene>
    <name evidence="3" type="ORF">EI42_06460</name>
</gene>
<name>A0A326TZ15_THEHA</name>
<dbReference type="Pfam" id="PF12728">
    <property type="entry name" value="HTH_17"/>
    <property type="match status" value="1"/>
</dbReference>
<dbReference type="AlphaFoldDB" id="A0A326TZ15"/>
<accession>A0A326TZ15</accession>
<dbReference type="RefSeq" id="WP_111326980.1">
    <property type="nucleotide sequence ID" value="NZ_BIFX01000001.1"/>
</dbReference>